<keyword evidence="2 3" id="KW-0175">Coiled coil</keyword>
<gene>
    <name evidence="5" type="ORF">KME32_23630</name>
</gene>
<sequence length="398" mass="43600">MQNSKLGYTLSPKSILRPSVIISIIASLLVGGISFYTVKRWQYSANSETQIPAKKLLEIKTVTALGRLEPKGEVIKVAATVSAEGSRVEELLVKEGDRVQKGQIIATLDSRDRLQAAFKEVQEQVKVAQANLAKTQAGAKRGEIVAQQAAIARLAAERKGDIEIQTATVARLQAQVQNAEVEDKRYQLLYQQGAISASQKDTRHLTLESARKSLQEAKAQLNRIQSASQQQLKEATANLQRISEVRGVDVAAAQAEVNRALAAMNLTQANLQQAYVRSPQDGQVFEIHTRPGELVSDDGIASIGQTNQMYAVAEVYESDISKVHPGQRVQVFNDFLPSELQGTVDRVGLQVRRQNVINTDPSSNIDSRVIEVHVRLDDASSSKAAKFTNMQVKVVIQL</sequence>
<evidence type="ECO:0000256" key="2">
    <source>
        <dbReference type="ARBA" id="ARBA00023054"/>
    </source>
</evidence>
<comment type="subcellular location">
    <subcellularLocation>
        <location evidence="1">Cell envelope</location>
    </subcellularLocation>
</comment>
<dbReference type="Gene3D" id="2.40.50.100">
    <property type="match status" value="1"/>
</dbReference>
<reference evidence="5" key="2">
    <citation type="journal article" date="2022" name="Microbiol. Resour. Announc.">
        <title>Metagenome Sequencing to Explore Phylogenomics of Terrestrial Cyanobacteria.</title>
        <authorList>
            <person name="Ward R.D."/>
            <person name="Stajich J.E."/>
            <person name="Johansen J.R."/>
            <person name="Huntemann M."/>
            <person name="Clum A."/>
            <person name="Foster B."/>
            <person name="Foster B."/>
            <person name="Roux S."/>
            <person name="Palaniappan K."/>
            <person name="Varghese N."/>
            <person name="Mukherjee S."/>
            <person name="Reddy T.B.K."/>
            <person name="Daum C."/>
            <person name="Copeland A."/>
            <person name="Chen I.A."/>
            <person name="Ivanova N.N."/>
            <person name="Kyrpides N.C."/>
            <person name="Shapiro N."/>
            <person name="Eloe-Fadrosh E.A."/>
            <person name="Pietrasiak N."/>
        </authorList>
    </citation>
    <scope>NUCLEOTIDE SEQUENCE</scope>
    <source>
        <strain evidence="5">JT2-VF2</strain>
    </source>
</reference>
<organism evidence="5 6">
    <name type="scientific">Mojavia pulchra JT2-VF2</name>
    <dbReference type="NCBI Taxonomy" id="287848"/>
    <lineage>
        <taxon>Bacteria</taxon>
        <taxon>Bacillati</taxon>
        <taxon>Cyanobacteriota</taxon>
        <taxon>Cyanophyceae</taxon>
        <taxon>Nostocales</taxon>
        <taxon>Nostocaceae</taxon>
    </lineage>
</organism>
<dbReference type="Gene3D" id="1.10.287.470">
    <property type="entry name" value="Helix hairpin bin"/>
    <property type="match status" value="1"/>
</dbReference>
<dbReference type="InterPro" id="IPR014315">
    <property type="entry name" value="ABC_heterocyst_DevB"/>
</dbReference>
<evidence type="ECO:0000256" key="4">
    <source>
        <dbReference type="SAM" id="Phobius"/>
    </source>
</evidence>
<name>A0A951Q1K0_9NOST</name>
<feature type="transmembrane region" description="Helical" evidence="4">
    <location>
        <begin position="20"/>
        <end position="38"/>
    </location>
</feature>
<evidence type="ECO:0000313" key="6">
    <source>
        <dbReference type="Proteomes" id="UP000715781"/>
    </source>
</evidence>
<dbReference type="GO" id="GO:0030313">
    <property type="term" value="C:cell envelope"/>
    <property type="evidence" value="ECO:0007669"/>
    <property type="project" value="UniProtKB-SubCell"/>
</dbReference>
<feature type="coiled-coil region" evidence="3">
    <location>
        <begin position="162"/>
        <end position="234"/>
    </location>
</feature>
<dbReference type="Proteomes" id="UP000715781">
    <property type="component" value="Unassembled WGS sequence"/>
</dbReference>
<dbReference type="PANTHER" id="PTHR32347:SF27">
    <property type="entry name" value="RND EFFLUX PUMP MEMBRANE FUSION PROTEIN BARREL-SANDWICH DOMAIN-CONTAINING PROTEIN"/>
    <property type="match status" value="1"/>
</dbReference>
<evidence type="ECO:0000313" key="5">
    <source>
        <dbReference type="EMBL" id="MBW4564074.1"/>
    </source>
</evidence>
<dbReference type="PRINTS" id="PR01490">
    <property type="entry name" value="RTXTOXIND"/>
</dbReference>
<protein>
    <submittedName>
        <fullName evidence="5">ABC exporter membrane fusion protein</fullName>
    </submittedName>
</protein>
<comment type="caution">
    <text evidence="5">The sequence shown here is derived from an EMBL/GenBank/DDBJ whole genome shotgun (WGS) entry which is preliminary data.</text>
</comment>
<dbReference type="EMBL" id="JAHHHN010000018">
    <property type="protein sequence ID" value="MBW4564074.1"/>
    <property type="molecule type" value="Genomic_DNA"/>
</dbReference>
<accession>A0A951Q1K0</accession>
<evidence type="ECO:0000256" key="1">
    <source>
        <dbReference type="ARBA" id="ARBA00004196"/>
    </source>
</evidence>
<proteinExistence type="predicted"/>
<dbReference type="AlphaFoldDB" id="A0A951Q1K0"/>
<dbReference type="Gene3D" id="2.40.30.170">
    <property type="match status" value="1"/>
</dbReference>
<dbReference type="SUPFAM" id="SSF111369">
    <property type="entry name" value="HlyD-like secretion proteins"/>
    <property type="match status" value="1"/>
</dbReference>
<evidence type="ECO:0000256" key="3">
    <source>
        <dbReference type="SAM" id="Coils"/>
    </source>
</evidence>
<reference evidence="5" key="1">
    <citation type="submission" date="2021-05" db="EMBL/GenBank/DDBJ databases">
        <authorList>
            <person name="Pietrasiak N."/>
            <person name="Ward R."/>
            <person name="Stajich J.E."/>
            <person name="Kurbessoian T."/>
        </authorList>
    </citation>
    <scope>NUCLEOTIDE SEQUENCE</scope>
    <source>
        <strain evidence="5">JT2-VF2</strain>
    </source>
</reference>
<dbReference type="NCBIfam" id="TIGR02971">
    <property type="entry name" value="heterocyst_DevB"/>
    <property type="match status" value="1"/>
</dbReference>
<keyword evidence="4" id="KW-1133">Transmembrane helix</keyword>
<dbReference type="PANTHER" id="PTHR32347">
    <property type="entry name" value="EFFLUX SYSTEM COMPONENT YKNX-RELATED"/>
    <property type="match status" value="1"/>
</dbReference>
<keyword evidence="4" id="KW-0812">Transmembrane</keyword>
<dbReference type="InterPro" id="IPR050465">
    <property type="entry name" value="UPF0194_transport"/>
</dbReference>
<keyword evidence="4" id="KW-0472">Membrane</keyword>